<keyword evidence="1" id="KW-1133">Transmembrane helix</keyword>
<keyword evidence="1" id="KW-0472">Membrane</keyword>
<protein>
    <submittedName>
        <fullName evidence="2">Uncharacterized protein</fullName>
    </submittedName>
</protein>
<sequence>MHHCKVVFTMSSVTSTKCFQRCGSTSCMCLLNDSHYAYRECHQSCGNTQCKVLTCTSGTCHQECHDCRMECTGDVGYCNQRCLSGACSFKCSAKECVQKCAGNDCKHLPTEHKEPLIPRLYLVILAGLFAATTILTCLALMLSCSQMSYCTRKTPMLVSRDLCSSLESLPTKPSVVYIQGINMFCLVVLVVEFLLLTKLKASPTENCNAVVSSTCLQQCRNRSPCRCGFTSGDSRYTTCNQTCHDSSCKIMTCSSGTCFQQCRDCHMECTSGVDFCSQRCLSGACSFVCEAKSCVQECKGQECDHEHVTPICRTIIPSVYLLVLAGLFAATTILSFWALMLSFREMKNWDRRETYFRVKSNSSSLDSLCSVDLKDP</sequence>
<comment type="caution">
    <text evidence="2">The sequence shown here is derived from an EMBL/GenBank/DDBJ whole genome shotgun (WGS) entry which is preliminary data.</text>
</comment>
<organism evidence="2 3">
    <name type="scientific">Pocillopora damicornis</name>
    <name type="common">Cauliflower coral</name>
    <name type="synonym">Millepora damicornis</name>
    <dbReference type="NCBI Taxonomy" id="46731"/>
    <lineage>
        <taxon>Eukaryota</taxon>
        <taxon>Metazoa</taxon>
        <taxon>Cnidaria</taxon>
        <taxon>Anthozoa</taxon>
        <taxon>Hexacorallia</taxon>
        <taxon>Scleractinia</taxon>
        <taxon>Astrocoeniina</taxon>
        <taxon>Pocilloporidae</taxon>
        <taxon>Pocillopora</taxon>
    </lineage>
</organism>
<feature type="transmembrane region" description="Helical" evidence="1">
    <location>
        <begin position="319"/>
        <end position="340"/>
    </location>
</feature>
<evidence type="ECO:0000313" key="2">
    <source>
        <dbReference type="EMBL" id="RMX47970.1"/>
    </source>
</evidence>
<dbReference type="Proteomes" id="UP000275408">
    <property type="component" value="Unassembled WGS sequence"/>
</dbReference>
<reference evidence="2 3" key="1">
    <citation type="journal article" date="2018" name="Sci. Rep.">
        <title>Comparative analysis of the Pocillopora damicornis genome highlights role of immune system in coral evolution.</title>
        <authorList>
            <person name="Cunning R."/>
            <person name="Bay R.A."/>
            <person name="Gillette P."/>
            <person name="Baker A.C."/>
            <person name="Traylor-Knowles N."/>
        </authorList>
    </citation>
    <scope>NUCLEOTIDE SEQUENCE [LARGE SCALE GENOMIC DNA]</scope>
    <source>
        <strain evidence="2">RSMAS</strain>
        <tissue evidence="2">Whole animal</tissue>
    </source>
</reference>
<keyword evidence="3" id="KW-1185">Reference proteome</keyword>
<accession>A0A3M6U2V9</accession>
<evidence type="ECO:0000256" key="1">
    <source>
        <dbReference type="SAM" id="Phobius"/>
    </source>
</evidence>
<feature type="transmembrane region" description="Helical" evidence="1">
    <location>
        <begin position="176"/>
        <end position="196"/>
    </location>
</feature>
<evidence type="ECO:0000313" key="3">
    <source>
        <dbReference type="Proteomes" id="UP000275408"/>
    </source>
</evidence>
<dbReference type="AlphaFoldDB" id="A0A3M6U2V9"/>
<feature type="transmembrane region" description="Helical" evidence="1">
    <location>
        <begin position="120"/>
        <end position="142"/>
    </location>
</feature>
<proteinExistence type="predicted"/>
<gene>
    <name evidence="2" type="ORF">pdam_00005310</name>
</gene>
<name>A0A3M6U2V9_POCDA</name>
<dbReference type="EMBL" id="RCHS01002320">
    <property type="protein sequence ID" value="RMX47970.1"/>
    <property type="molecule type" value="Genomic_DNA"/>
</dbReference>
<keyword evidence="1" id="KW-0812">Transmembrane</keyword>
<dbReference type="OrthoDB" id="5988029at2759"/>